<dbReference type="PANTHER" id="PTHR24410:SF46">
    <property type="entry name" value="SERINE-ENRICHED PROTEIN"/>
    <property type="match status" value="1"/>
</dbReference>
<dbReference type="EMBL" id="CP111012">
    <property type="protein sequence ID" value="WAQ94851.1"/>
    <property type="molecule type" value="Genomic_DNA"/>
</dbReference>
<reference evidence="2" key="1">
    <citation type="submission" date="2022-11" db="EMBL/GenBank/DDBJ databases">
        <title>Centuries of genome instability and evolution in soft-shell clam transmissible cancer (bioRxiv).</title>
        <authorList>
            <person name="Hart S.F.M."/>
            <person name="Yonemitsu M.A."/>
            <person name="Giersch R.M."/>
            <person name="Beal B.F."/>
            <person name="Arriagada G."/>
            <person name="Davis B.W."/>
            <person name="Ostrander E.A."/>
            <person name="Goff S.P."/>
            <person name="Metzger M.J."/>
        </authorList>
    </citation>
    <scope>NUCLEOTIDE SEQUENCE</scope>
    <source>
        <strain evidence="2">MELC-2E11</strain>
        <tissue evidence="2">Siphon/mantle</tissue>
    </source>
</reference>
<dbReference type="PANTHER" id="PTHR24410">
    <property type="entry name" value="HL07962P-RELATED"/>
    <property type="match status" value="1"/>
</dbReference>
<dbReference type="Gene3D" id="3.30.710.10">
    <property type="entry name" value="Potassium Channel Kv1.1, Chain A"/>
    <property type="match status" value="2"/>
</dbReference>
<keyword evidence="3" id="KW-1185">Reference proteome</keyword>
<dbReference type="PROSITE" id="PS50097">
    <property type="entry name" value="BTB"/>
    <property type="match status" value="1"/>
</dbReference>
<accession>A0ABY7DDZ9</accession>
<evidence type="ECO:0000313" key="2">
    <source>
        <dbReference type="EMBL" id="WAQ94851.1"/>
    </source>
</evidence>
<dbReference type="InterPro" id="IPR000210">
    <property type="entry name" value="BTB/POZ_dom"/>
</dbReference>
<dbReference type="InterPro" id="IPR011333">
    <property type="entry name" value="SKP1/BTB/POZ_sf"/>
</dbReference>
<dbReference type="Pfam" id="PF00651">
    <property type="entry name" value="BTB"/>
    <property type="match status" value="1"/>
</dbReference>
<dbReference type="SMART" id="SM00225">
    <property type="entry name" value="BTB"/>
    <property type="match status" value="2"/>
</dbReference>
<proteinExistence type="predicted"/>
<organism evidence="2 3">
    <name type="scientific">Mya arenaria</name>
    <name type="common">Soft-shell clam</name>
    <dbReference type="NCBI Taxonomy" id="6604"/>
    <lineage>
        <taxon>Eukaryota</taxon>
        <taxon>Metazoa</taxon>
        <taxon>Spiralia</taxon>
        <taxon>Lophotrochozoa</taxon>
        <taxon>Mollusca</taxon>
        <taxon>Bivalvia</taxon>
        <taxon>Autobranchia</taxon>
        <taxon>Heteroconchia</taxon>
        <taxon>Euheterodonta</taxon>
        <taxon>Imparidentia</taxon>
        <taxon>Neoheterodontei</taxon>
        <taxon>Myida</taxon>
        <taxon>Myoidea</taxon>
        <taxon>Myidae</taxon>
        <taxon>Mya</taxon>
    </lineage>
</organism>
<sequence length="512" mass="58215">MDFECSQPLLSSSSDDQFINECFEYDDSSSGYSSSDISDVDSVTSYESSDSAVDDSSVNLLPARDPGEEVMHFQSTHALCETMQVILEMPDMCDVTFVVGELQVPVHAVRAILATRSRIFYDLILKHISMKDADEKVNCKKIKKSKDKSRIGITRQCSDRLVIPVRKYDPETFRSLIQFVHCGSISITEETVAGLFCGAHQFRLPDLTQACLDFVERCILHGRTYQILNSTRCYNHHSASKKLFEKIGGYCAPVWTWFIIDKDCNYLIYVNKRKCEYATDVLKRMANIQYSMTSSSSTSQRMQQIRKQTVRKTRINQNSASLGSVRVDSSSLRYDPETFYSLIQFVHCGSIIITEEIVAGLFCGAHQFRLPDLTHACLDFVERIFYDLILKHISTNAADQKANCKKNKNKSKFGFARQCSDRLVIPFVHCGSISITEEIVAGLFCGAHQFRLMDFTQACLDFVERFILQGRTQQSLNSTRSYNHHSASKKLFEKIYDVLDKRPESGLKQTSI</sequence>
<feature type="domain" description="BTB" evidence="1">
    <location>
        <begin position="93"/>
        <end position="189"/>
    </location>
</feature>
<dbReference type="Proteomes" id="UP001164746">
    <property type="component" value="Chromosome 1"/>
</dbReference>
<evidence type="ECO:0000259" key="1">
    <source>
        <dbReference type="PROSITE" id="PS50097"/>
    </source>
</evidence>
<gene>
    <name evidence="2" type="ORF">MAR_007322</name>
</gene>
<protein>
    <submittedName>
        <fullName evidence="2">GPRS-like protein</fullName>
    </submittedName>
</protein>
<dbReference type="SUPFAM" id="SSF54695">
    <property type="entry name" value="POZ domain"/>
    <property type="match status" value="2"/>
</dbReference>
<dbReference type="InterPro" id="IPR051481">
    <property type="entry name" value="BTB-POZ/Galectin-3-binding"/>
</dbReference>
<evidence type="ECO:0000313" key="3">
    <source>
        <dbReference type="Proteomes" id="UP001164746"/>
    </source>
</evidence>
<name>A0ABY7DDZ9_MYAAR</name>